<proteinExistence type="inferred from homology"/>
<evidence type="ECO:0000313" key="14">
    <source>
        <dbReference type="Proteomes" id="UP000319776"/>
    </source>
</evidence>
<dbReference type="Pfam" id="PF02096">
    <property type="entry name" value="60KD_IMP"/>
    <property type="match status" value="1"/>
</dbReference>
<organism evidence="13 14">
    <name type="scientific">[Mycoplasma] falconis</name>
    <dbReference type="NCBI Taxonomy" id="92403"/>
    <lineage>
        <taxon>Bacteria</taxon>
        <taxon>Bacillati</taxon>
        <taxon>Mycoplasmatota</taxon>
        <taxon>Mycoplasmoidales</taxon>
        <taxon>Metamycoplasmataceae</taxon>
        <taxon>Metamycoplasma</taxon>
    </lineage>
</organism>
<dbReference type="Proteomes" id="UP000319776">
    <property type="component" value="Unassembled WGS sequence"/>
</dbReference>
<keyword evidence="7 11" id="KW-0472">Membrane</keyword>
<keyword evidence="4 9" id="KW-0812">Transmembrane</keyword>
<evidence type="ECO:0000256" key="6">
    <source>
        <dbReference type="ARBA" id="ARBA00022989"/>
    </source>
</evidence>
<evidence type="ECO:0000256" key="4">
    <source>
        <dbReference type="ARBA" id="ARBA00022692"/>
    </source>
</evidence>
<keyword evidence="8" id="KW-0143">Chaperone</keyword>
<name>A0A501X8D3_9BACT</name>
<dbReference type="InterPro" id="IPR047196">
    <property type="entry name" value="YidC_ALB_C"/>
</dbReference>
<dbReference type="PANTHER" id="PTHR12428:SF65">
    <property type="entry name" value="CYTOCHROME C OXIDASE ASSEMBLY PROTEIN COX18, MITOCHONDRIAL"/>
    <property type="match status" value="1"/>
</dbReference>
<keyword evidence="2" id="KW-0813">Transport</keyword>
<evidence type="ECO:0000256" key="9">
    <source>
        <dbReference type="RuleBase" id="RU003945"/>
    </source>
</evidence>
<evidence type="ECO:0000256" key="1">
    <source>
        <dbReference type="ARBA" id="ARBA00004651"/>
    </source>
</evidence>
<reference evidence="13 14" key="1">
    <citation type="submission" date="2019-06" db="EMBL/GenBank/DDBJ databases">
        <title>Mycoplasma falconis type strain whole genome sequence.</title>
        <authorList>
            <person name="Spergser J."/>
        </authorList>
    </citation>
    <scope>NUCLEOTIDE SEQUENCE [LARGE SCALE GENOMIC DNA]</scope>
    <source>
        <strain evidence="13 14">ATCC 51372</strain>
    </source>
</reference>
<feature type="transmembrane region" description="Helical" evidence="11">
    <location>
        <begin position="355"/>
        <end position="377"/>
    </location>
</feature>
<feature type="region of interest" description="Disordered" evidence="10">
    <location>
        <begin position="1"/>
        <end position="39"/>
    </location>
</feature>
<gene>
    <name evidence="13" type="primary">yidC</name>
    <name evidence="13" type="ORF">FJO69_02825</name>
</gene>
<evidence type="ECO:0000256" key="8">
    <source>
        <dbReference type="ARBA" id="ARBA00023186"/>
    </source>
</evidence>
<keyword evidence="5" id="KW-0653">Protein transport</keyword>
<evidence type="ECO:0000256" key="11">
    <source>
        <dbReference type="SAM" id="Phobius"/>
    </source>
</evidence>
<evidence type="ECO:0000256" key="3">
    <source>
        <dbReference type="ARBA" id="ARBA00022475"/>
    </source>
</evidence>
<keyword evidence="14" id="KW-1185">Reference proteome</keyword>
<evidence type="ECO:0000256" key="10">
    <source>
        <dbReference type="SAM" id="MobiDB-lite"/>
    </source>
</evidence>
<comment type="caution">
    <text evidence="13">The sequence shown here is derived from an EMBL/GenBank/DDBJ whole genome shotgun (WGS) entry which is preliminary data.</text>
</comment>
<sequence length="406" mass="46622">MAEIDQKAELFKQKKDEQSDVSNSKPAEDATEEEKANFEANKAKKLEELKVERKTISDEILALQTRIEAYNTQFAGYTSLVSNLTETLQNYANQAQYKQTGYHVVQDGKNSFVYQFSNINAAGNYDAEAWFKNYINSYAQTAHKPITTYGEYWAQGPFFGMFVEPVNLFMHAIIKGLGTTGWSIIFALIVTVIIVRLISFGVSFKSLFSQAKMEEFNRKKAKIEAKYAPYKGDKQMMQRKQMEISELYKKEKISPWGQMITMFITLPILIVVFRIISASPEIKQATWYGIQLSATSISRVMNKEFAYLPIILVSVAVQAVAQYTPKMLKWKRKKSLRADAYERAAMKKENRKGNIIALIFIGIGVMFSAGLQIYWIIGGIWTIAQHLFVHYFQRTKYFKNKIEPKL</sequence>
<feature type="transmembrane region" description="Helical" evidence="11">
    <location>
        <begin position="182"/>
        <end position="204"/>
    </location>
</feature>
<comment type="similarity">
    <text evidence="9">Belongs to the OXA1/ALB3/YidC family.</text>
</comment>
<evidence type="ECO:0000256" key="5">
    <source>
        <dbReference type="ARBA" id="ARBA00022927"/>
    </source>
</evidence>
<evidence type="ECO:0000256" key="2">
    <source>
        <dbReference type="ARBA" id="ARBA00022448"/>
    </source>
</evidence>
<evidence type="ECO:0000313" key="13">
    <source>
        <dbReference type="EMBL" id="TPE56716.1"/>
    </source>
</evidence>
<dbReference type="GO" id="GO:0032977">
    <property type="term" value="F:membrane insertase activity"/>
    <property type="evidence" value="ECO:0007669"/>
    <property type="project" value="InterPro"/>
</dbReference>
<dbReference type="GO" id="GO:0005886">
    <property type="term" value="C:plasma membrane"/>
    <property type="evidence" value="ECO:0007669"/>
    <property type="project" value="UniProtKB-SubCell"/>
</dbReference>
<protein>
    <submittedName>
        <fullName evidence="13">Membrane protein insertase YidC</fullName>
    </submittedName>
</protein>
<dbReference type="EMBL" id="VFSS01000013">
    <property type="protein sequence ID" value="TPE56716.1"/>
    <property type="molecule type" value="Genomic_DNA"/>
</dbReference>
<accession>A0A501X8D3</accession>
<dbReference type="InterPro" id="IPR028055">
    <property type="entry name" value="YidC/Oxa/ALB_C"/>
</dbReference>
<feature type="transmembrane region" description="Helical" evidence="11">
    <location>
        <begin position="305"/>
        <end position="324"/>
    </location>
</feature>
<dbReference type="OrthoDB" id="394558at2"/>
<dbReference type="NCBIfam" id="NF002567">
    <property type="entry name" value="PRK02201.1-2"/>
    <property type="match status" value="1"/>
</dbReference>
<feature type="domain" description="Membrane insertase YidC/Oxa/ALB C-terminal" evidence="12">
    <location>
        <begin position="186"/>
        <end position="390"/>
    </location>
</feature>
<keyword evidence="3" id="KW-1003">Cell membrane</keyword>
<evidence type="ECO:0000256" key="7">
    <source>
        <dbReference type="ARBA" id="ARBA00023136"/>
    </source>
</evidence>
<keyword evidence="6 11" id="KW-1133">Transmembrane helix</keyword>
<dbReference type="NCBIfam" id="TIGR03592">
    <property type="entry name" value="yidC_oxa1_cterm"/>
    <property type="match status" value="1"/>
</dbReference>
<dbReference type="PANTHER" id="PTHR12428">
    <property type="entry name" value="OXA1"/>
    <property type="match status" value="1"/>
</dbReference>
<dbReference type="InterPro" id="IPR001708">
    <property type="entry name" value="YidC/ALB3/OXA1/COX18"/>
</dbReference>
<comment type="subcellular location">
    <subcellularLocation>
        <location evidence="1">Cell membrane</location>
        <topology evidence="1">Multi-pass membrane protein</topology>
    </subcellularLocation>
    <subcellularLocation>
        <location evidence="9">Membrane</location>
        <topology evidence="9">Multi-pass membrane protein</topology>
    </subcellularLocation>
</comment>
<feature type="compositionally biased region" description="Basic and acidic residues" evidence="10">
    <location>
        <begin position="1"/>
        <end position="18"/>
    </location>
</feature>
<dbReference type="AlphaFoldDB" id="A0A501X8D3"/>
<dbReference type="GO" id="GO:0015031">
    <property type="term" value="P:protein transport"/>
    <property type="evidence" value="ECO:0007669"/>
    <property type="project" value="UniProtKB-KW"/>
</dbReference>
<evidence type="ECO:0000259" key="12">
    <source>
        <dbReference type="Pfam" id="PF02096"/>
    </source>
</evidence>
<feature type="transmembrane region" description="Helical" evidence="11">
    <location>
        <begin position="259"/>
        <end position="277"/>
    </location>
</feature>
<dbReference type="GO" id="GO:0051205">
    <property type="term" value="P:protein insertion into membrane"/>
    <property type="evidence" value="ECO:0007669"/>
    <property type="project" value="TreeGrafter"/>
</dbReference>
<dbReference type="CDD" id="cd20070">
    <property type="entry name" value="5TM_YidC_Alb3"/>
    <property type="match status" value="1"/>
</dbReference>